<dbReference type="EMBL" id="JACVFC010000001">
    <property type="protein sequence ID" value="MBC9930843.1"/>
    <property type="molecule type" value="Genomic_DNA"/>
</dbReference>
<keyword evidence="1" id="KW-0812">Transmembrane</keyword>
<evidence type="ECO:0000256" key="1">
    <source>
        <dbReference type="SAM" id="Phobius"/>
    </source>
</evidence>
<protein>
    <submittedName>
        <fullName evidence="2">Uncharacterized protein</fullName>
    </submittedName>
</protein>
<accession>A0ABR7TLJ6</accession>
<keyword evidence="1" id="KW-0472">Membrane</keyword>
<dbReference type="RefSeq" id="WP_188087890.1">
    <property type="nucleotide sequence ID" value="NZ_JACVFC010000001.1"/>
</dbReference>
<feature type="transmembrane region" description="Helical" evidence="1">
    <location>
        <begin position="7"/>
        <end position="28"/>
    </location>
</feature>
<feature type="transmembrane region" description="Helical" evidence="1">
    <location>
        <begin position="51"/>
        <end position="70"/>
    </location>
</feature>
<proteinExistence type="predicted"/>
<keyword evidence="3" id="KW-1185">Reference proteome</keyword>
<name>A0ABR7TLJ6_9BACT</name>
<feature type="transmembrane region" description="Helical" evidence="1">
    <location>
        <begin position="82"/>
        <end position="99"/>
    </location>
</feature>
<dbReference type="Proteomes" id="UP000659124">
    <property type="component" value="Unassembled WGS sequence"/>
</dbReference>
<keyword evidence="1" id="KW-1133">Transmembrane helix</keyword>
<reference evidence="2 3" key="1">
    <citation type="submission" date="2020-09" db="EMBL/GenBank/DDBJ databases">
        <title>Genome sequences of type strains of Chitinophaga qingshengii and Chitinophaga varians.</title>
        <authorList>
            <person name="Kittiwongwattana C."/>
        </authorList>
    </citation>
    <scope>NUCLEOTIDE SEQUENCE [LARGE SCALE GENOMIC DNA]</scope>
    <source>
        <strain evidence="2 3">JCM 30026</strain>
    </source>
</reference>
<evidence type="ECO:0000313" key="3">
    <source>
        <dbReference type="Proteomes" id="UP000659124"/>
    </source>
</evidence>
<gene>
    <name evidence="2" type="ORF">ICL07_10685</name>
</gene>
<comment type="caution">
    <text evidence="2">The sequence shown here is derived from an EMBL/GenBank/DDBJ whole genome shotgun (WGS) entry which is preliminary data.</text>
</comment>
<organism evidence="2 3">
    <name type="scientific">Chitinophaga qingshengii</name>
    <dbReference type="NCBI Taxonomy" id="1569794"/>
    <lineage>
        <taxon>Bacteria</taxon>
        <taxon>Pseudomonadati</taxon>
        <taxon>Bacteroidota</taxon>
        <taxon>Chitinophagia</taxon>
        <taxon>Chitinophagales</taxon>
        <taxon>Chitinophagaceae</taxon>
        <taxon>Chitinophaga</taxon>
    </lineage>
</organism>
<sequence>MLKKDNLSLGIILGLLTPLVAFFLYYFFLIRPHNNVGLGQFFNILKDNHQMIPKIVSICLLLNGLVFFLYTRTRKDVTAKGIFLMTMLYAIAILLLKLIR</sequence>
<evidence type="ECO:0000313" key="2">
    <source>
        <dbReference type="EMBL" id="MBC9930843.1"/>
    </source>
</evidence>